<gene>
    <name evidence="3" type="ORF">PoB_000054100</name>
</gene>
<dbReference type="AlphaFoldDB" id="A0AAV3XVH7"/>
<keyword evidence="2" id="KW-1133">Transmembrane helix</keyword>
<evidence type="ECO:0008006" key="5">
    <source>
        <dbReference type="Google" id="ProtNLM"/>
    </source>
</evidence>
<organism evidence="3 4">
    <name type="scientific">Plakobranchus ocellatus</name>
    <dbReference type="NCBI Taxonomy" id="259542"/>
    <lineage>
        <taxon>Eukaryota</taxon>
        <taxon>Metazoa</taxon>
        <taxon>Spiralia</taxon>
        <taxon>Lophotrochozoa</taxon>
        <taxon>Mollusca</taxon>
        <taxon>Gastropoda</taxon>
        <taxon>Heterobranchia</taxon>
        <taxon>Euthyneura</taxon>
        <taxon>Panpulmonata</taxon>
        <taxon>Sacoglossa</taxon>
        <taxon>Placobranchoidea</taxon>
        <taxon>Plakobranchidae</taxon>
        <taxon>Plakobranchus</taxon>
    </lineage>
</organism>
<dbReference type="GO" id="GO:0016020">
    <property type="term" value="C:membrane"/>
    <property type="evidence" value="ECO:0007669"/>
    <property type="project" value="InterPro"/>
</dbReference>
<dbReference type="EMBL" id="BLXT01000055">
    <property type="protein sequence ID" value="GFN74035.1"/>
    <property type="molecule type" value="Genomic_DNA"/>
</dbReference>
<protein>
    <recommendedName>
        <fullName evidence="5">Tetraspanin</fullName>
    </recommendedName>
</protein>
<accession>A0AAV3XVH7</accession>
<feature type="transmembrane region" description="Helical" evidence="2">
    <location>
        <begin position="171"/>
        <end position="191"/>
    </location>
</feature>
<feature type="transmembrane region" description="Helical" evidence="2">
    <location>
        <begin position="339"/>
        <end position="357"/>
    </location>
</feature>
<evidence type="ECO:0000313" key="3">
    <source>
        <dbReference type="EMBL" id="GFN74035.1"/>
    </source>
</evidence>
<evidence type="ECO:0000313" key="4">
    <source>
        <dbReference type="Proteomes" id="UP000735302"/>
    </source>
</evidence>
<feature type="transmembrane region" description="Helical" evidence="2">
    <location>
        <begin position="198"/>
        <end position="220"/>
    </location>
</feature>
<feature type="compositionally biased region" description="Basic and acidic residues" evidence="1">
    <location>
        <begin position="10"/>
        <end position="23"/>
    </location>
</feature>
<feature type="transmembrane region" description="Helical" evidence="2">
    <location>
        <begin position="104"/>
        <end position="129"/>
    </location>
</feature>
<reference evidence="3 4" key="1">
    <citation type="journal article" date="2021" name="Elife">
        <title>Chloroplast acquisition without the gene transfer in kleptoplastic sea slugs, Plakobranchus ocellatus.</title>
        <authorList>
            <person name="Maeda T."/>
            <person name="Takahashi S."/>
            <person name="Yoshida T."/>
            <person name="Shimamura S."/>
            <person name="Takaki Y."/>
            <person name="Nagai Y."/>
            <person name="Toyoda A."/>
            <person name="Suzuki Y."/>
            <person name="Arimoto A."/>
            <person name="Ishii H."/>
            <person name="Satoh N."/>
            <person name="Nishiyama T."/>
            <person name="Hasebe M."/>
            <person name="Maruyama T."/>
            <person name="Minagawa J."/>
            <person name="Obokata J."/>
            <person name="Shigenobu S."/>
        </authorList>
    </citation>
    <scope>NUCLEOTIDE SEQUENCE [LARGE SCALE GENOMIC DNA]</scope>
</reference>
<keyword evidence="2" id="KW-0812">Transmembrane</keyword>
<dbReference type="InterPro" id="IPR008952">
    <property type="entry name" value="Tetraspanin_EC2_sf"/>
</dbReference>
<dbReference type="Gene3D" id="1.10.1450.10">
    <property type="entry name" value="Tetraspanin"/>
    <property type="match status" value="1"/>
</dbReference>
<evidence type="ECO:0000256" key="1">
    <source>
        <dbReference type="SAM" id="MobiDB-lite"/>
    </source>
</evidence>
<name>A0AAV3XVH7_9GAST</name>
<proteinExistence type="predicted"/>
<keyword evidence="4" id="KW-1185">Reference proteome</keyword>
<dbReference type="Proteomes" id="UP000735302">
    <property type="component" value="Unassembled WGS sequence"/>
</dbReference>
<keyword evidence="2" id="KW-0472">Membrane</keyword>
<sequence>MRTGHLKNSRKPEDENACRDDGNKNTNWRWKHDSDTDEDTDEDDDDDNDDESYHVEYTKPKHDLSAQLQKWAEKDTLFNLKIDDAYENISTNYLSGKRWLDAALVGWHMIVLTVTLAVIGFMFLLRFSFESYIIFMMKRLSSFDTYKRILTTPNPNTNFHIYGDASNLTEALMILNSLYAACILVYLAYYLHKCSITLPVMLVTTSVLYVMELTYVNVFYHPTVIGTDEKVEELVTKLTEEYKPISSNEFSVVQDYISIWLECCGVNDRFDFYNTTLLLKGTKRERIAKIPPTCCRRRVFNEGLDRVIQCAIKGGEKDIHPKGCMGSFLEWLQHLCHMYSVYSWLHLFDCVLHVIVYKRKVKMMKNLLFETFGDSIRSDDGTINRDAQTHQHFRQK</sequence>
<comment type="caution">
    <text evidence="3">The sequence shown here is derived from an EMBL/GenBank/DDBJ whole genome shotgun (WGS) entry which is preliminary data.</text>
</comment>
<feature type="region of interest" description="Disordered" evidence="1">
    <location>
        <begin position="1"/>
        <end position="53"/>
    </location>
</feature>
<evidence type="ECO:0000256" key="2">
    <source>
        <dbReference type="SAM" id="Phobius"/>
    </source>
</evidence>
<feature type="compositionally biased region" description="Acidic residues" evidence="1">
    <location>
        <begin position="35"/>
        <end position="50"/>
    </location>
</feature>
<dbReference type="SUPFAM" id="SSF48652">
    <property type="entry name" value="Tetraspanin"/>
    <property type="match status" value="1"/>
</dbReference>